<accession>A0A0A2V2C4</accession>
<organism evidence="2 3">
    <name type="scientific">Paracoccidioides lutzii (strain ATCC MYA-826 / Pb01)</name>
    <name type="common">Paracoccidioides brasiliensis</name>
    <dbReference type="NCBI Taxonomy" id="502779"/>
    <lineage>
        <taxon>Eukaryota</taxon>
        <taxon>Fungi</taxon>
        <taxon>Dikarya</taxon>
        <taxon>Ascomycota</taxon>
        <taxon>Pezizomycotina</taxon>
        <taxon>Eurotiomycetes</taxon>
        <taxon>Eurotiomycetidae</taxon>
        <taxon>Onygenales</taxon>
        <taxon>Ajellomycetaceae</taxon>
        <taxon>Paracoccidioides</taxon>
    </lineage>
</organism>
<dbReference type="AlphaFoldDB" id="A0A0A2V2C4"/>
<dbReference type="Proteomes" id="UP000002059">
    <property type="component" value="Partially assembled WGS sequence"/>
</dbReference>
<sequence>MDLKIKAEMLGVLVLRQPKHAGNGYPTSERTPLQAFILSGYLRYLSLVAGLKYRLAQMCITLLVTPVLSFVIPILLSLSSLFFLPGHHTNKRPTGSADKALSSVRDQIADHVSNARLRNSAAGQSWDECPALPSFQIPKRRRIVELTCCDTPKPTEDEQFARRYTVREKETIQVKLDENQCPFLDADISLPWEDQMEIRGCMNKFWNHIESVHSEELKAYSSGQKYCGICKVQSITFIPP</sequence>
<keyword evidence="3" id="KW-1185">Reference proteome</keyword>
<keyword evidence="1" id="KW-0472">Membrane</keyword>
<proteinExistence type="predicted"/>
<keyword evidence="1" id="KW-1133">Transmembrane helix</keyword>
<dbReference type="RefSeq" id="XP_015703142.1">
    <property type="nucleotide sequence ID" value="XM_015847233.1"/>
</dbReference>
<dbReference type="GeneID" id="26970551"/>
<feature type="transmembrane region" description="Helical" evidence="1">
    <location>
        <begin position="63"/>
        <end position="84"/>
    </location>
</feature>
<evidence type="ECO:0000313" key="2">
    <source>
        <dbReference type="EMBL" id="KGQ01633.1"/>
    </source>
</evidence>
<dbReference type="KEGG" id="pbl:PAAG_11616"/>
<dbReference type="STRING" id="502779.A0A0A2V2C4"/>
<keyword evidence="1" id="KW-0812">Transmembrane</keyword>
<dbReference type="VEuPathDB" id="FungiDB:PAAG_11616"/>
<evidence type="ECO:0000313" key="3">
    <source>
        <dbReference type="Proteomes" id="UP000002059"/>
    </source>
</evidence>
<dbReference type="EMBL" id="KN293998">
    <property type="protein sequence ID" value="KGQ01633.1"/>
    <property type="molecule type" value="Genomic_DNA"/>
</dbReference>
<reference evidence="2 3" key="1">
    <citation type="journal article" date="2011" name="PLoS Genet.">
        <title>Comparative genomic analysis of human fungal pathogens causing paracoccidioidomycosis.</title>
        <authorList>
            <person name="Desjardins C.A."/>
            <person name="Champion M.D."/>
            <person name="Holder J.W."/>
            <person name="Muszewska A."/>
            <person name="Goldberg J."/>
            <person name="Bailao A.M."/>
            <person name="Brigido M.M."/>
            <person name="Ferreira M.E."/>
            <person name="Garcia A.M."/>
            <person name="Grynberg M."/>
            <person name="Gujja S."/>
            <person name="Heiman D.I."/>
            <person name="Henn M.R."/>
            <person name="Kodira C.D."/>
            <person name="Leon-Narvaez H."/>
            <person name="Longo L.V."/>
            <person name="Ma L.J."/>
            <person name="Malavazi I."/>
            <person name="Matsuo A.L."/>
            <person name="Morais F.V."/>
            <person name="Pereira M."/>
            <person name="Rodriguez-Brito S."/>
            <person name="Sakthikumar S."/>
            <person name="Salem-Izacc S.M."/>
            <person name="Sykes S.M."/>
            <person name="Teixeira M.M."/>
            <person name="Vallejo M.C."/>
            <person name="Walter M.E."/>
            <person name="Yandava C."/>
            <person name="Young S."/>
            <person name="Zeng Q."/>
            <person name="Zucker J."/>
            <person name="Felipe M.S."/>
            <person name="Goldman G.H."/>
            <person name="Haas B.J."/>
            <person name="McEwen J.G."/>
            <person name="Nino-Vega G."/>
            <person name="Puccia R."/>
            <person name="San-Blas G."/>
            <person name="Soares C.M."/>
            <person name="Birren B.W."/>
            <person name="Cuomo C.A."/>
        </authorList>
    </citation>
    <scope>NUCLEOTIDE SEQUENCE [LARGE SCALE GENOMIC DNA]</scope>
    <source>
        <strain evidence="3">ATCC MYA-826 / Pb01</strain>
    </source>
</reference>
<evidence type="ECO:0000256" key="1">
    <source>
        <dbReference type="SAM" id="Phobius"/>
    </source>
</evidence>
<dbReference type="OrthoDB" id="4188106at2759"/>
<name>A0A0A2V2C4_PARBA</name>
<protein>
    <submittedName>
        <fullName evidence="2">Uncharacterized protein</fullName>
    </submittedName>
</protein>
<dbReference type="HOGENOM" id="CLU_1156702_0_0_1"/>
<gene>
    <name evidence="2" type="ORF">PAAG_11616</name>
</gene>